<dbReference type="GO" id="GO:0005524">
    <property type="term" value="F:ATP binding"/>
    <property type="evidence" value="ECO:0007669"/>
    <property type="project" value="UniProtKB-KW"/>
</dbReference>
<comment type="caution">
    <text evidence="8">The sequence shown here is derived from an EMBL/GenBank/DDBJ whole genome shotgun (WGS) entry which is preliminary data.</text>
</comment>
<evidence type="ECO:0000259" key="7">
    <source>
        <dbReference type="Pfam" id="PF02769"/>
    </source>
</evidence>
<dbReference type="SUPFAM" id="SSF55326">
    <property type="entry name" value="PurM N-terminal domain-like"/>
    <property type="match status" value="1"/>
</dbReference>
<dbReference type="InterPro" id="IPR004536">
    <property type="entry name" value="SPS/SelD"/>
</dbReference>
<keyword evidence="1 8" id="KW-0808">Transferase</keyword>
<dbReference type="PANTHER" id="PTHR10256:SF0">
    <property type="entry name" value="INACTIVE SELENIDE, WATER DIKINASE-LIKE PROTEIN-RELATED"/>
    <property type="match status" value="1"/>
</dbReference>
<evidence type="ECO:0000256" key="5">
    <source>
        <dbReference type="ARBA" id="ARBA00023266"/>
    </source>
</evidence>
<dbReference type="GO" id="GO:0005737">
    <property type="term" value="C:cytoplasm"/>
    <property type="evidence" value="ECO:0007669"/>
    <property type="project" value="TreeGrafter"/>
</dbReference>
<feature type="domain" description="PurM-like N-terminal" evidence="6">
    <location>
        <begin position="26"/>
        <end position="132"/>
    </location>
</feature>
<evidence type="ECO:0000259" key="6">
    <source>
        <dbReference type="Pfam" id="PF00586"/>
    </source>
</evidence>
<evidence type="ECO:0000256" key="3">
    <source>
        <dbReference type="ARBA" id="ARBA00022777"/>
    </source>
</evidence>
<dbReference type="InterPro" id="IPR016188">
    <property type="entry name" value="PurM-like_N"/>
</dbReference>
<dbReference type="EMBL" id="DSFP01000033">
    <property type="protein sequence ID" value="HEW45763.1"/>
    <property type="molecule type" value="Genomic_DNA"/>
</dbReference>
<dbReference type="InterPro" id="IPR010918">
    <property type="entry name" value="PurM-like_C_dom"/>
</dbReference>
<evidence type="ECO:0000256" key="2">
    <source>
        <dbReference type="ARBA" id="ARBA00022741"/>
    </source>
</evidence>
<dbReference type="GO" id="GO:0004756">
    <property type="term" value="F:selenide, water dikinase activity"/>
    <property type="evidence" value="ECO:0007669"/>
    <property type="project" value="UniProtKB-EC"/>
</dbReference>
<dbReference type="InterPro" id="IPR036921">
    <property type="entry name" value="PurM-like_N_sf"/>
</dbReference>
<dbReference type="SUPFAM" id="SSF56042">
    <property type="entry name" value="PurM C-terminal domain-like"/>
    <property type="match status" value="1"/>
</dbReference>
<organism evidence="8">
    <name type="scientific">Hydrogenobacter sp</name>
    <dbReference type="NCBI Taxonomy" id="2152829"/>
    <lineage>
        <taxon>Bacteria</taxon>
        <taxon>Pseudomonadati</taxon>
        <taxon>Aquificota</taxon>
        <taxon>Aquificia</taxon>
        <taxon>Aquificales</taxon>
        <taxon>Aquificaceae</taxon>
        <taxon>Hydrogenobacter</taxon>
    </lineage>
</organism>
<dbReference type="NCBIfam" id="TIGR00476">
    <property type="entry name" value="selD"/>
    <property type="match status" value="1"/>
</dbReference>
<dbReference type="PIRSF" id="PIRSF036407">
    <property type="entry name" value="Selenphspht_syn"/>
    <property type="match status" value="1"/>
</dbReference>
<feature type="domain" description="PurM-like C-terminal" evidence="7">
    <location>
        <begin position="145"/>
        <end position="320"/>
    </location>
</feature>
<dbReference type="PANTHER" id="PTHR10256">
    <property type="entry name" value="SELENIDE, WATER DIKINASE"/>
    <property type="match status" value="1"/>
</dbReference>
<proteinExistence type="predicted"/>
<dbReference type="InterPro" id="IPR036676">
    <property type="entry name" value="PurM-like_C_sf"/>
</dbReference>
<evidence type="ECO:0000313" key="8">
    <source>
        <dbReference type="EMBL" id="HEW45763.1"/>
    </source>
</evidence>
<dbReference type="CDD" id="cd02195">
    <property type="entry name" value="SelD"/>
    <property type="match status" value="1"/>
</dbReference>
<dbReference type="Pfam" id="PF00586">
    <property type="entry name" value="AIRS"/>
    <property type="match status" value="1"/>
</dbReference>
<name>A0A7C2Z317_9AQUI</name>
<sequence length="322" mass="35434">MGPADLENLIRGLDLHVDERTLLGVGDDAGVYTYGGEVFVHTVDFITPILNDPYLWGAISTTNSLSDVYAMGCKPLNALAIVGFNNCDLDIGILREVMKGCADKLKEAKTVLLGGHTVDDKEPKFGLAVMGVCEGGKYLTQEGAKPGDLLALTKPIGVGILTKAIKEGRLKEEDIRHAIDYMLMLNDKASLLTREFASACTDVTGFGLLGHAYNIARRSKVRLYIDFSKVPIYEESTRFVKENVYPKGAMDNYNFVRDYLMVEGLESWELLVLSDPVTSGGLLFSFPRERLQDLEKKAQELGIKLWIIGGVEEGEGLRVYKG</sequence>
<dbReference type="AlphaFoldDB" id="A0A7C2Z317"/>
<dbReference type="EC" id="2.7.9.3" evidence="8"/>
<gene>
    <name evidence="8" type="primary">selD</name>
    <name evidence="8" type="ORF">ENO47_03720</name>
</gene>
<dbReference type="Gene3D" id="3.30.1330.10">
    <property type="entry name" value="PurM-like, N-terminal domain"/>
    <property type="match status" value="1"/>
</dbReference>
<keyword evidence="2" id="KW-0547">Nucleotide-binding</keyword>
<keyword evidence="5" id="KW-0711">Selenium</keyword>
<reference evidence="8" key="1">
    <citation type="journal article" date="2020" name="mSystems">
        <title>Genome- and Community-Level Interaction Insights into Carbon Utilization and Element Cycling Functions of Hydrothermarchaeota in Hydrothermal Sediment.</title>
        <authorList>
            <person name="Zhou Z."/>
            <person name="Liu Y."/>
            <person name="Xu W."/>
            <person name="Pan J."/>
            <person name="Luo Z.H."/>
            <person name="Li M."/>
        </authorList>
    </citation>
    <scope>NUCLEOTIDE SEQUENCE [LARGE SCALE GENOMIC DNA]</scope>
    <source>
        <strain evidence="8">SpSt-132</strain>
    </source>
</reference>
<dbReference type="GO" id="GO:0016260">
    <property type="term" value="P:selenocysteine biosynthetic process"/>
    <property type="evidence" value="ECO:0007669"/>
    <property type="project" value="TreeGrafter"/>
</dbReference>
<evidence type="ECO:0000256" key="4">
    <source>
        <dbReference type="ARBA" id="ARBA00022840"/>
    </source>
</evidence>
<protein>
    <submittedName>
        <fullName evidence="8">Selenide, water dikinase SelD</fullName>
        <ecNumber evidence="8">2.7.9.3</ecNumber>
    </submittedName>
</protein>
<keyword evidence="3 8" id="KW-0418">Kinase</keyword>
<keyword evidence="4" id="KW-0067">ATP-binding</keyword>
<accession>A0A7C2Z317</accession>
<dbReference type="Pfam" id="PF02769">
    <property type="entry name" value="AIRS_C"/>
    <property type="match status" value="1"/>
</dbReference>
<evidence type="ECO:0000256" key="1">
    <source>
        <dbReference type="ARBA" id="ARBA00022679"/>
    </source>
</evidence>
<dbReference type="Gene3D" id="3.90.650.10">
    <property type="entry name" value="PurM-like C-terminal domain"/>
    <property type="match status" value="1"/>
</dbReference>
<dbReference type="FunFam" id="3.90.650.10:FF:000004">
    <property type="entry name" value="Selenide, water dikinase"/>
    <property type="match status" value="1"/>
</dbReference>